<evidence type="ECO:0000256" key="5">
    <source>
        <dbReference type="ARBA" id="ARBA00022840"/>
    </source>
</evidence>
<dbReference type="InterPro" id="IPR004000">
    <property type="entry name" value="Actin"/>
</dbReference>
<proteinExistence type="inferred from homology"/>
<dbReference type="EMBL" id="KN833909">
    <property type="protein sequence ID" value="KIK15045.1"/>
    <property type="molecule type" value="Genomic_DNA"/>
</dbReference>
<dbReference type="Pfam" id="PF00022">
    <property type="entry name" value="Actin"/>
    <property type="match status" value="1"/>
</dbReference>
<dbReference type="Gene3D" id="3.30.420.40">
    <property type="match status" value="2"/>
</dbReference>
<dbReference type="GO" id="GO:0004672">
    <property type="term" value="F:protein kinase activity"/>
    <property type="evidence" value="ECO:0007669"/>
    <property type="project" value="InterPro"/>
</dbReference>
<dbReference type="InterPro" id="IPR000719">
    <property type="entry name" value="Prot_kinase_dom"/>
</dbReference>
<dbReference type="OrthoDB" id="5132116at2759"/>
<dbReference type="FunFam" id="3.30.420.40:FF:000050">
    <property type="entry name" value="Actin, alpha skeletal muscle"/>
    <property type="match status" value="1"/>
</dbReference>
<evidence type="ECO:0000256" key="1">
    <source>
        <dbReference type="ARBA" id="ARBA00004245"/>
    </source>
</evidence>
<evidence type="ECO:0000256" key="3">
    <source>
        <dbReference type="ARBA" id="ARBA00022490"/>
    </source>
</evidence>
<keyword evidence="6" id="KW-0009">Actin-binding</keyword>
<dbReference type="PRINTS" id="PR00190">
    <property type="entry name" value="ACTIN"/>
</dbReference>
<dbReference type="InterPro" id="IPR011009">
    <property type="entry name" value="Kinase-like_dom_sf"/>
</dbReference>
<sequence>MKGICYLACKVFNLNIRESVVPADAVHEVHKLVPHFDSPKCNKLNSDEVTKTLHPIALLPYLSPLWYDLPLRIRIEVNLLRVGLVSANAAVREVHKPIIRENVVAAIDAGPEFLVDFQEYDYSLDMWSFGCMFASMIFRKELFFHGHDNYDQLVKIAKVLGMDELNAYVEKYPRKAWARFVTSSEAIDFLDIGAMMDQDPLSRRRQRNWFLNHPPQFVKIGYAGSNFPEHVFPSIIGRPILRAEEHVGSAVTQPMEHGIVHNPEDMKHLWDYTFDAKLKVDPHGRKVLLMEPPMNPKANRQWMVQVMFEEYGFQGVYVAIQTVLALYAEGLTTGVVVDSGDGVTHIVPVYEGFALPHPTRCLDIAGRDVTRYLTKLLLMRGYAFNRTADFETVREIKEKLCYVSYDLDLDQRLSEETTVLVESYTLPDGRTIKVGSERFEAPESSFLSTLRVPAAVILLVVGLSWPCFRCRSLPAGSMF</sequence>
<dbReference type="Proteomes" id="UP000054018">
    <property type="component" value="Unassembled WGS sequence"/>
</dbReference>
<dbReference type="PROSITE" id="PS50011">
    <property type="entry name" value="PROTEIN_KINASE_DOM"/>
    <property type="match status" value="1"/>
</dbReference>
<feature type="domain" description="Protein kinase" evidence="8">
    <location>
        <begin position="1"/>
        <end position="216"/>
    </location>
</feature>
<gene>
    <name evidence="9" type="ORF">PISMIDRAFT_16803</name>
</gene>
<keyword evidence="4" id="KW-0547">Nucleotide-binding</keyword>
<dbReference type="Gene3D" id="3.90.640.10">
    <property type="entry name" value="Actin, Chain A, domain 4"/>
    <property type="match status" value="1"/>
</dbReference>
<keyword evidence="3" id="KW-0963">Cytoplasm</keyword>
<dbReference type="Gene3D" id="1.10.510.10">
    <property type="entry name" value="Transferase(Phosphotransferase) domain 1"/>
    <property type="match status" value="1"/>
</dbReference>
<keyword evidence="5" id="KW-0067">ATP-binding</keyword>
<protein>
    <recommendedName>
        <fullName evidence="8">Protein kinase domain-containing protein</fullName>
    </recommendedName>
</protein>
<reference evidence="9 10" key="1">
    <citation type="submission" date="2014-04" db="EMBL/GenBank/DDBJ databases">
        <authorList>
            <consortium name="DOE Joint Genome Institute"/>
            <person name="Kuo A."/>
            <person name="Kohler A."/>
            <person name="Costa M.D."/>
            <person name="Nagy L.G."/>
            <person name="Floudas D."/>
            <person name="Copeland A."/>
            <person name="Barry K.W."/>
            <person name="Cichocki N."/>
            <person name="Veneault-Fourrey C."/>
            <person name="LaButti K."/>
            <person name="Lindquist E.A."/>
            <person name="Lipzen A."/>
            <person name="Lundell T."/>
            <person name="Morin E."/>
            <person name="Murat C."/>
            <person name="Sun H."/>
            <person name="Tunlid A."/>
            <person name="Henrissat B."/>
            <person name="Grigoriev I.V."/>
            <person name="Hibbett D.S."/>
            <person name="Martin F."/>
            <person name="Nordberg H.P."/>
            <person name="Cantor M.N."/>
            <person name="Hua S.X."/>
        </authorList>
    </citation>
    <scope>NUCLEOTIDE SEQUENCE [LARGE SCALE GENOMIC DNA]</scope>
    <source>
        <strain evidence="9 10">441</strain>
    </source>
</reference>
<keyword evidence="10" id="KW-1185">Reference proteome</keyword>
<evidence type="ECO:0000256" key="7">
    <source>
        <dbReference type="ARBA" id="ARBA00023212"/>
    </source>
</evidence>
<organism evidence="9 10">
    <name type="scientific">Pisolithus microcarpus 441</name>
    <dbReference type="NCBI Taxonomy" id="765257"/>
    <lineage>
        <taxon>Eukaryota</taxon>
        <taxon>Fungi</taxon>
        <taxon>Dikarya</taxon>
        <taxon>Basidiomycota</taxon>
        <taxon>Agaricomycotina</taxon>
        <taxon>Agaricomycetes</taxon>
        <taxon>Agaricomycetidae</taxon>
        <taxon>Boletales</taxon>
        <taxon>Sclerodermatineae</taxon>
        <taxon>Pisolithaceae</taxon>
        <taxon>Pisolithus</taxon>
    </lineage>
</organism>
<dbReference type="SMART" id="SM00268">
    <property type="entry name" value="ACTIN"/>
    <property type="match status" value="1"/>
</dbReference>
<dbReference type="HOGENOM" id="CLU_569993_0_0_1"/>
<comment type="subcellular location">
    <subcellularLocation>
        <location evidence="1">Cytoplasm</location>
        <location evidence="1">Cytoskeleton</location>
    </subcellularLocation>
</comment>
<evidence type="ECO:0000256" key="6">
    <source>
        <dbReference type="ARBA" id="ARBA00023203"/>
    </source>
</evidence>
<dbReference type="AlphaFoldDB" id="A0A0C9XRY7"/>
<evidence type="ECO:0000313" key="10">
    <source>
        <dbReference type="Proteomes" id="UP000054018"/>
    </source>
</evidence>
<evidence type="ECO:0000256" key="4">
    <source>
        <dbReference type="ARBA" id="ARBA00022741"/>
    </source>
</evidence>
<dbReference type="GO" id="GO:0003779">
    <property type="term" value="F:actin binding"/>
    <property type="evidence" value="ECO:0007669"/>
    <property type="project" value="UniProtKB-KW"/>
</dbReference>
<dbReference type="STRING" id="765257.A0A0C9XRY7"/>
<comment type="similarity">
    <text evidence="2">Belongs to the actin family. ARP2 subfamily.</text>
</comment>
<dbReference type="FunFam" id="3.90.640.10:FF:000005">
    <property type="entry name" value="Actin-related protein 2"/>
    <property type="match status" value="1"/>
</dbReference>
<dbReference type="Pfam" id="PF00069">
    <property type="entry name" value="Pkinase"/>
    <property type="match status" value="1"/>
</dbReference>
<evidence type="ECO:0000259" key="8">
    <source>
        <dbReference type="PROSITE" id="PS50011"/>
    </source>
</evidence>
<evidence type="ECO:0000313" key="9">
    <source>
        <dbReference type="EMBL" id="KIK15045.1"/>
    </source>
</evidence>
<dbReference type="SUPFAM" id="SSF53067">
    <property type="entry name" value="Actin-like ATPase domain"/>
    <property type="match status" value="2"/>
</dbReference>
<evidence type="ECO:0000256" key="2">
    <source>
        <dbReference type="ARBA" id="ARBA00010121"/>
    </source>
</evidence>
<dbReference type="SUPFAM" id="SSF56112">
    <property type="entry name" value="Protein kinase-like (PK-like)"/>
    <property type="match status" value="1"/>
</dbReference>
<name>A0A0C9XRY7_9AGAM</name>
<dbReference type="GO" id="GO:0034314">
    <property type="term" value="P:Arp2/3 complex-mediated actin nucleation"/>
    <property type="evidence" value="ECO:0007669"/>
    <property type="project" value="UniProtKB-ARBA"/>
</dbReference>
<keyword evidence="7" id="KW-0206">Cytoskeleton</keyword>
<dbReference type="PANTHER" id="PTHR11937">
    <property type="entry name" value="ACTIN"/>
    <property type="match status" value="1"/>
</dbReference>
<dbReference type="GO" id="GO:0005524">
    <property type="term" value="F:ATP binding"/>
    <property type="evidence" value="ECO:0007669"/>
    <property type="project" value="UniProtKB-KW"/>
</dbReference>
<accession>A0A0C9XRY7</accession>
<reference evidence="10" key="2">
    <citation type="submission" date="2015-01" db="EMBL/GenBank/DDBJ databases">
        <title>Evolutionary Origins and Diversification of the Mycorrhizal Mutualists.</title>
        <authorList>
            <consortium name="DOE Joint Genome Institute"/>
            <consortium name="Mycorrhizal Genomics Consortium"/>
            <person name="Kohler A."/>
            <person name="Kuo A."/>
            <person name="Nagy L.G."/>
            <person name="Floudas D."/>
            <person name="Copeland A."/>
            <person name="Barry K.W."/>
            <person name="Cichocki N."/>
            <person name="Veneault-Fourrey C."/>
            <person name="LaButti K."/>
            <person name="Lindquist E.A."/>
            <person name="Lipzen A."/>
            <person name="Lundell T."/>
            <person name="Morin E."/>
            <person name="Murat C."/>
            <person name="Riley R."/>
            <person name="Ohm R."/>
            <person name="Sun H."/>
            <person name="Tunlid A."/>
            <person name="Henrissat B."/>
            <person name="Grigoriev I.V."/>
            <person name="Hibbett D.S."/>
            <person name="Martin F."/>
        </authorList>
    </citation>
    <scope>NUCLEOTIDE SEQUENCE [LARGE SCALE GENOMIC DNA]</scope>
    <source>
        <strain evidence="10">441</strain>
    </source>
</reference>
<dbReference type="GO" id="GO:0005856">
    <property type="term" value="C:cytoskeleton"/>
    <property type="evidence" value="ECO:0007669"/>
    <property type="project" value="UniProtKB-SubCell"/>
</dbReference>
<dbReference type="InterPro" id="IPR043129">
    <property type="entry name" value="ATPase_NBD"/>
</dbReference>